<evidence type="ECO:0000313" key="1">
    <source>
        <dbReference type="EMBL" id="CAN0023289.1"/>
    </source>
</evidence>
<dbReference type="Proteomes" id="UP001162501">
    <property type="component" value="Chromosome 20"/>
</dbReference>
<accession>A0AC59YVY9</accession>
<gene>
    <name evidence="1" type="ORF">MRATA1EN22A_LOCUS10896</name>
</gene>
<dbReference type="EMBL" id="OX596104">
    <property type="protein sequence ID" value="CAN0023289.1"/>
    <property type="molecule type" value="Genomic_DNA"/>
</dbReference>
<reference evidence="1" key="1">
    <citation type="submission" date="2023-05" db="EMBL/GenBank/DDBJ databases">
        <authorList>
            <consortium name="ELIXIR-Norway"/>
        </authorList>
    </citation>
    <scope>NUCLEOTIDE SEQUENCE</scope>
</reference>
<evidence type="ECO:0000313" key="2">
    <source>
        <dbReference type="Proteomes" id="UP001162501"/>
    </source>
</evidence>
<protein>
    <submittedName>
        <fullName evidence="1">Uncharacterized protein</fullName>
    </submittedName>
</protein>
<sequence>MAGAPSLVSLLLLTPFNPLSLSHPGDHLRLKTQPSPFLTCSNLPRTSHCTHSIHSPSRAHDALRDLVPASCHHVTPSCSHYGSLCSSSRASFLSFLCSRLRNFAHAGPPPRMLVPDTCMAASSLSQADSSPSVPPGNLKAYGTLVFPGSLKYYPGPTLLSFRDQTRLRTFRVVWP</sequence>
<name>A0AC59YVY9_RANTA</name>
<proteinExistence type="predicted"/>
<organism evidence="1 2">
    <name type="scientific">Rangifer tarandus platyrhynchus</name>
    <name type="common">Svalbard reindeer</name>
    <dbReference type="NCBI Taxonomy" id="3082113"/>
    <lineage>
        <taxon>Eukaryota</taxon>
        <taxon>Metazoa</taxon>
        <taxon>Chordata</taxon>
        <taxon>Craniata</taxon>
        <taxon>Vertebrata</taxon>
        <taxon>Euteleostomi</taxon>
        <taxon>Mammalia</taxon>
        <taxon>Eutheria</taxon>
        <taxon>Laurasiatheria</taxon>
        <taxon>Artiodactyla</taxon>
        <taxon>Ruminantia</taxon>
        <taxon>Pecora</taxon>
        <taxon>Cervidae</taxon>
        <taxon>Odocoileinae</taxon>
        <taxon>Rangifer</taxon>
    </lineage>
</organism>
<reference evidence="1" key="2">
    <citation type="submission" date="2025-03" db="EMBL/GenBank/DDBJ databases">
        <authorList>
            <consortium name="ELIXIR-Norway"/>
            <consortium name="Elixir Norway"/>
        </authorList>
    </citation>
    <scope>NUCLEOTIDE SEQUENCE</scope>
</reference>